<evidence type="ECO:0000313" key="4">
    <source>
        <dbReference type="Proteomes" id="UP001500353"/>
    </source>
</evidence>
<proteinExistence type="predicted"/>
<evidence type="ECO:0000313" key="3">
    <source>
        <dbReference type="EMBL" id="GAA5091058.1"/>
    </source>
</evidence>
<feature type="chain" id="PRO_5046535528" description="TonB-dependent receptor" evidence="2">
    <location>
        <begin position="19"/>
        <end position="141"/>
    </location>
</feature>
<feature type="region of interest" description="Disordered" evidence="1">
    <location>
        <begin position="66"/>
        <end position="141"/>
    </location>
</feature>
<reference evidence="4" key="1">
    <citation type="journal article" date="2019" name="Int. J. Syst. Evol. Microbiol.">
        <title>The Global Catalogue of Microorganisms (GCM) 10K type strain sequencing project: providing services to taxonomists for standard genome sequencing and annotation.</title>
        <authorList>
            <consortium name="The Broad Institute Genomics Platform"/>
            <consortium name="The Broad Institute Genome Sequencing Center for Infectious Disease"/>
            <person name="Wu L."/>
            <person name="Ma J."/>
        </authorList>
    </citation>
    <scope>NUCLEOTIDE SEQUENCE [LARGE SCALE GENOMIC DNA]</scope>
    <source>
        <strain evidence="4">JCM 18019</strain>
    </source>
</reference>
<protein>
    <recommendedName>
        <fullName evidence="5">TonB-dependent receptor</fullName>
    </recommendedName>
</protein>
<dbReference type="RefSeq" id="WP_345202664.1">
    <property type="nucleotide sequence ID" value="NZ_BAABHX010000003.1"/>
</dbReference>
<organism evidence="3 4">
    <name type="scientific">Chryseobacterium ginsengisoli</name>
    <dbReference type="NCBI Taxonomy" id="363853"/>
    <lineage>
        <taxon>Bacteria</taxon>
        <taxon>Pseudomonadati</taxon>
        <taxon>Bacteroidota</taxon>
        <taxon>Flavobacteriia</taxon>
        <taxon>Flavobacteriales</taxon>
        <taxon>Weeksellaceae</taxon>
        <taxon>Chryseobacterium group</taxon>
        <taxon>Chryseobacterium</taxon>
    </lineage>
</organism>
<dbReference type="Proteomes" id="UP001500353">
    <property type="component" value="Unassembled WGS sequence"/>
</dbReference>
<feature type="compositionally biased region" description="Polar residues" evidence="1">
    <location>
        <begin position="77"/>
        <end position="94"/>
    </location>
</feature>
<comment type="caution">
    <text evidence="3">The sequence shown here is derived from an EMBL/GenBank/DDBJ whole genome shotgun (WGS) entry which is preliminary data.</text>
</comment>
<evidence type="ECO:0008006" key="5">
    <source>
        <dbReference type="Google" id="ProtNLM"/>
    </source>
</evidence>
<keyword evidence="2" id="KW-0732">Signal</keyword>
<gene>
    <name evidence="3" type="ORF">GCM10023210_17950</name>
</gene>
<keyword evidence="4" id="KW-1185">Reference proteome</keyword>
<feature type="signal peptide" evidence="2">
    <location>
        <begin position="1"/>
        <end position="18"/>
    </location>
</feature>
<accession>A0ABP9M5K6</accession>
<evidence type="ECO:0000256" key="1">
    <source>
        <dbReference type="SAM" id="MobiDB-lite"/>
    </source>
</evidence>
<feature type="compositionally biased region" description="Polar residues" evidence="1">
    <location>
        <begin position="109"/>
        <end position="131"/>
    </location>
</feature>
<sequence length="141" mass="15301">MKSLYIIAFLALSLNIYAQENKKVSETQTQEAASYKESKEFEAKMMKQAQERAAQKPPTTIVLASDQGLEVKKQAPKQESSSNNSGKLLANTASMDEVLASVPGRKSQKSAAVSNGRSNTQGLLPSSNLTIQDIKKTIPKN</sequence>
<dbReference type="EMBL" id="BAABHX010000003">
    <property type="protein sequence ID" value="GAA5091058.1"/>
    <property type="molecule type" value="Genomic_DNA"/>
</dbReference>
<name>A0ABP9M5K6_9FLAO</name>
<evidence type="ECO:0000256" key="2">
    <source>
        <dbReference type="SAM" id="SignalP"/>
    </source>
</evidence>